<keyword evidence="4" id="KW-0732">Signal</keyword>
<comment type="catalytic activity">
    <reaction evidence="9">
        <text>L-seryl-[protein] + UDP-N-acetyl-alpha-D-glucosamine = 3-O-(N-acetyl-beta-D-glucosaminyl)-L-seryl-[protein] + UDP + H(+)</text>
        <dbReference type="Rhea" id="RHEA:48904"/>
        <dbReference type="Rhea" id="RHEA-COMP:9863"/>
        <dbReference type="Rhea" id="RHEA-COMP:12251"/>
        <dbReference type="ChEBI" id="CHEBI:15378"/>
        <dbReference type="ChEBI" id="CHEBI:29999"/>
        <dbReference type="ChEBI" id="CHEBI:57705"/>
        <dbReference type="ChEBI" id="CHEBI:58223"/>
        <dbReference type="ChEBI" id="CHEBI:90838"/>
        <dbReference type="EC" id="2.4.1.255"/>
    </reaction>
</comment>
<accession>A0A6A6H8T9</accession>
<evidence type="ECO:0000256" key="10">
    <source>
        <dbReference type="ARBA" id="ARBA00049432"/>
    </source>
</evidence>
<evidence type="ECO:0000313" key="14">
    <source>
        <dbReference type="Proteomes" id="UP000800092"/>
    </source>
</evidence>
<keyword evidence="3 13" id="KW-0808">Transferase</keyword>
<organism evidence="13 14">
    <name type="scientific">Viridothelium virens</name>
    <name type="common">Speckled blister lichen</name>
    <name type="synonym">Trypethelium virens</name>
    <dbReference type="NCBI Taxonomy" id="1048519"/>
    <lineage>
        <taxon>Eukaryota</taxon>
        <taxon>Fungi</taxon>
        <taxon>Dikarya</taxon>
        <taxon>Ascomycota</taxon>
        <taxon>Pezizomycotina</taxon>
        <taxon>Dothideomycetes</taxon>
        <taxon>Dothideomycetes incertae sedis</taxon>
        <taxon>Trypetheliales</taxon>
        <taxon>Trypetheliaceae</taxon>
        <taxon>Viridothelium</taxon>
    </lineage>
</organism>
<feature type="domain" description="Glycosyltransferase 61 catalytic" evidence="12">
    <location>
        <begin position="304"/>
        <end position="418"/>
    </location>
</feature>
<evidence type="ECO:0000313" key="13">
    <source>
        <dbReference type="EMBL" id="KAF2234289.1"/>
    </source>
</evidence>
<evidence type="ECO:0000256" key="4">
    <source>
        <dbReference type="ARBA" id="ARBA00022729"/>
    </source>
</evidence>
<evidence type="ECO:0000256" key="3">
    <source>
        <dbReference type="ARBA" id="ARBA00022679"/>
    </source>
</evidence>
<evidence type="ECO:0000256" key="7">
    <source>
        <dbReference type="ARBA" id="ARBA00040944"/>
    </source>
</evidence>
<protein>
    <recommendedName>
        <fullName evidence="7">EGF domain-specific O-linked N-acetylglucosamine transferase</fullName>
        <ecNumber evidence="1">2.4.1.255</ecNumber>
    </recommendedName>
    <alternativeName>
        <fullName evidence="8">Extracellular O-linked N-acetylglucosamine transferase</fullName>
    </alternativeName>
</protein>
<evidence type="ECO:0000256" key="9">
    <source>
        <dbReference type="ARBA" id="ARBA00048317"/>
    </source>
</evidence>
<dbReference type="EC" id="2.4.1.255" evidence="1"/>
<keyword evidence="6" id="KW-0325">Glycoprotein</keyword>
<sequence>MPFSPLHGSFLRNMVALGILFLILTLFTHLRSIGSISEINRISHAIISSSASLRSTPIASNGGDLDRHQADLPNPTTTQKQSLPLPSDYTFTNDVGWCERFMGVEYLYSFRDHHNPYCYSGASQLECFQIDFGDGKLQDPFCVADGIHLNKEKYFELSCDLRDESKREIAAFPKFMFGTGTKIILDTHFRIDNSIAKKSAVESLKCGSRNKKHGQRKTAILFKRDGGANMWHSLMEVFSYYLSMDILSMTKDDQGIPFFHRNDMEDLQVIWVDDKGPGPYAEIECYDRVIIPNPGASNPLWQGDWEPRRCTNSTLLETFRRRIYRQFGVAEADLEPKPEDGLTVTLIDRRQTRHLDNQDHYIKKLQERFPKLHIQTLDLWAISFEEQLRILRSTNILVGTHGAGLTGTIFIPPRSNVVEILPPNFWHKGFRNLAQLRGHRYFSAHAEERPGSDDWKGSSLFIEEDRFMEIMNIAVKSLYNTGHLNEDVN</sequence>
<dbReference type="Proteomes" id="UP000800092">
    <property type="component" value="Unassembled WGS sequence"/>
</dbReference>
<gene>
    <name evidence="13" type="ORF">EV356DRAFT_567187</name>
</gene>
<dbReference type="GO" id="GO:0005788">
    <property type="term" value="C:endoplasmic reticulum lumen"/>
    <property type="evidence" value="ECO:0007669"/>
    <property type="project" value="TreeGrafter"/>
</dbReference>
<keyword evidence="14" id="KW-1185">Reference proteome</keyword>
<dbReference type="EMBL" id="ML991799">
    <property type="protein sequence ID" value="KAF2234289.1"/>
    <property type="molecule type" value="Genomic_DNA"/>
</dbReference>
<feature type="region of interest" description="Disordered" evidence="11">
    <location>
        <begin position="64"/>
        <end position="83"/>
    </location>
</feature>
<dbReference type="Pfam" id="PF04577">
    <property type="entry name" value="Glyco_transf_61"/>
    <property type="match status" value="1"/>
</dbReference>
<comment type="catalytic activity">
    <reaction evidence="10">
        <text>L-threonyl-[protein] + UDP-N-acetyl-alpha-D-glucosamine = 3-O-(N-acetyl-beta-D-glucosaminyl)-L-threonyl-[protein] + UDP + H(+)</text>
        <dbReference type="Rhea" id="RHEA:48908"/>
        <dbReference type="Rhea" id="RHEA-COMP:11060"/>
        <dbReference type="Rhea" id="RHEA-COMP:12252"/>
        <dbReference type="ChEBI" id="CHEBI:15378"/>
        <dbReference type="ChEBI" id="CHEBI:30013"/>
        <dbReference type="ChEBI" id="CHEBI:57705"/>
        <dbReference type="ChEBI" id="CHEBI:58223"/>
        <dbReference type="ChEBI" id="CHEBI:90840"/>
        <dbReference type="EC" id="2.4.1.255"/>
    </reaction>
</comment>
<dbReference type="InterPro" id="IPR049625">
    <property type="entry name" value="Glyco_transf_61_cat"/>
</dbReference>
<evidence type="ECO:0000256" key="11">
    <source>
        <dbReference type="SAM" id="MobiDB-lite"/>
    </source>
</evidence>
<evidence type="ECO:0000256" key="2">
    <source>
        <dbReference type="ARBA" id="ARBA00022676"/>
    </source>
</evidence>
<dbReference type="GO" id="GO:0097363">
    <property type="term" value="F:protein O-acetylglucosaminyltransferase activity"/>
    <property type="evidence" value="ECO:0007669"/>
    <property type="project" value="UniProtKB-EC"/>
</dbReference>
<dbReference type="InterPro" id="IPR007657">
    <property type="entry name" value="Glycosyltransferase_61"/>
</dbReference>
<evidence type="ECO:0000259" key="12">
    <source>
        <dbReference type="Pfam" id="PF04577"/>
    </source>
</evidence>
<evidence type="ECO:0000256" key="8">
    <source>
        <dbReference type="ARBA" id="ARBA00042574"/>
    </source>
</evidence>
<dbReference type="PANTHER" id="PTHR20961">
    <property type="entry name" value="GLYCOSYLTRANSFERASE"/>
    <property type="match status" value="1"/>
</dbReference>
<keyword evidence="5" id="KW-0256">Endoplasmic reticulum</keyword>
<dbReference type="OrthoDB" id="529273at2759"/>
<dbReference type="AlphaFoldDB" id="A0A6A6H8T9"/>
<dbReference type="PANTHER" id="PTHR20961:SF148">
    <property type="entry name" value="EGF DOMAIN-SPECIFIC O-LINKED N-ACETYLGLUCOSAMINE TRANSFERASE"/>
    <property type="match status" value="1"/>
</dbReference>
<evidence type="ECO:0000256" key="1">
    <source>
        <dbReference type="ARBA" id="ARBA00011970"/>
    </source>
</evidence>
<feature type="compositionally biased region" description="Polar residues" evidence="11">
    <location>
        <begin position="74"/>
        <end position="83"/>
    </location>
</feature>
<reference evidence="13" key="1">
    <citation type="journal article" date="2020" name="Stud. Mycol.">
        <title>101 Dothideomycetes genomes: a test case for predicting lifestyles and emergence of pathogens.</title>
        <authorList>
            <person name="Haridas S."/>
            <person name="Albert R."/>
            <person name="Binder M."/>
            <person name="Bloem J."/>
            <person name="Labutti K."/>
            <person name="Salamov A."/>
            <person name="Andreopoulos B."/>
            <person name="Baker S."/>
            <person name="Barry K."/>
            <person name="Bills G."/>
            <person name="Bluhm B."/>
            <person name="Cannon C."/>
            <person name="Castanera R."/>
            <person name="Culley D."/>
            <person name="Daum C."/>
            <person name="Ezra D."/>
            <person name="Gonzalez J."/>
            <person name="Henrissat B."/>
            <person name="Kuo A."/>
            <person name="Liang C."/>
            <person name="Lipzen A."/>
            <person name="Lutzoni F."/>
            <person name="Magnuson J."/>
            <person name="Mondo S."/>
            <person name="Nolan M."/>
            <person name="Ohm R."/>
            <person name="Pangilinan J."/>
            <person name="Park H.-J."/>
            <person name="Ramirez L."/>
            <person name="Alfaro M."/>
            <person name="Sun H."/>
            <person name="Tritt A."/>
            <person name="Yoshinaga Y."/>
            <person name="Zwiers L.-H."/>
            <person name="Turgeon B."/>
            <person name="Goodwin S."/>
            <person name="Spatafora J."/>
            <person name="Crous P."/>
            <person name="Grigoriev I."/>
        </authorList>
    </citation>
    <scope>NUCLEOTIDE SEQUENCE</scope>
    <source>
        <strain evidence="13">Tuck. ex Michener</strain>
    </source>
</reference>
<evidence type="ECO:0000256" key="5">
    <source>
        <dbReference type="ARBA" id="ARBA00022824"/>
    </source>
</evidence>
<keyword evidence="2" id="KW-0328">Glycosyltransferase</keyword>
<evidence type="ECO:0000256" key="6">
    <source>
        <dbReference type="ARBA" id="ARBA00023180"/>
    </source>
</evidence>
<name>A0A6A6H8T9_VIRVR</name>
<proteinExistence type="predicted"/>